<reference evidence="1" key="1">
    <citation type="submission" date="2023-11" db="EMBL/GenBank/DDBJ databases">
        <authorList>
            <person name="Poullet M."/>
        </authorList>
    </citation>
    <scope>NUCLEOTIDE SEQUENCE</scope>
    <source>
        <strain evidence="1">E1834</strain>
    </source>
</reference>
<organism evidence="1 2">
    <name type="scientific">Meloidogyne enterolobii</name>
    <name type="common">Root-knot nematode worm</name>
    <name type="synonym">Meloidogyne mayaguensis</name>
    <dbReference type="NCBI Taxonomy" id="390850"/>
    <lineage>
        <taxon>Eukaryota</taxon>
        <taxon>Metazoa</taxon>
        <taxon>Ecdysozoa</taxon>
        <taxon>Nematoda</taxon>
        <taxon>Chromadorea</taxon>
        <taxon>Rhabditida</taxon>
        <taxon>Tylenchina</taxon>
        <taxon>Tylenchomorpha</taxon>
        <taxon>Tylenchoidea</taxon>
        <taxon>Meloidogynidae</taxon>
        <taxon>Meloidogyninae</taxon>
        <taxon>Meloidogyne</taxon>
    </lineage>
</organism>
<accession>A0ACB0ZJD7</accession>
<dbReference type="Proteomes" id="UP001497535">
    <property type="component" value="Unassembled WGS sequence"/>
</dbReference>
<evidence type="ECO:0000313" key="1">
    <source>
        <dbReference type="EMBL" id="CAK5078487.1"/>
    </source>
</evidence>
<dbReference type="EMBL" id="CAVMJV010000036">
    <property type="protein sequence ID" value="CAK5078487.1"/>
    <property type="molecule type" value="Genomic_DNA"/>
</dbReference>
<keyword evidence="2" id="KW-1185">Reference proteome</keyword>
<protein>
    <submittedName>
        <fullName evidence="1">Uncharacterized protein</fullName>
    </submittedName>
</protein>
<proteinExistence type="predicted"/>
<sequence length="58" mass="7170">MGRKEQFVEEEKYYNKSANSIPFWPADFLYQFNGTCNVFNILFFRLFFVVILFYNIYF</sequence>
<name>A0ACB0ZJD7_MELEN</name>
<comment type="caution">
    <text evidence="1">The sequence shown here is derived from an EMBL/GenBank/DDBJ whole genome shotgun (WGS) entry which is preliminary data.</text>
</comment>
<evidence type="ECO:0000313" key="2">
    <source>
        <dbReference type="Proteomes" id="UP001497535"/>
    </source>
</evidence>
<gene>
    <name evidence="1" type="ORF">MENTE1834_LOCUS25542</name>
</gene>